<dbReference type="SUPFAM" id="SSF88713">
    <property type="entry name" value="Glycoside hydrolase/deacetylase"/>
    <property type="match status" value="1"/>
</dbReference>
<keyword evidence="2" id="KW-0479">Metal-binding</keyword>
<evidence type="ECO:0000256" key="7">
    <source>
        <dbReference type="SAM" id="SignalP"/>
    </source>
</evidence>
<dbReference type="GO" id="GO:0016810">
    <property type="term" value="F:hydrolase activity, acting on carbon-nitrogen (but not peptide) bonds"/>
    <property type="evidence" value="ECO:0007669"/>
    <property type="project" value="InterPro"/>
</dbReference>
<feature type="region of interest" description="Disordered" evidence="6">
    <location>
        <begin position="231"/>
        <end position="271"/>
    </location>
</feature>
<evidence type="ECO:0000256" key="5">
    <source>
        <dbReference type="ARBA" id="ARBA00023277"/>
    </source>
</evidence>
<evidence type="ECO:0000256" key="2">
    <source>
        <dbReference type="ARBA" id="ARBA00022723"/>
    </source>
</evidence>
<reference evidence="9" key="1">
    <citation type="journal article" date="2020" name="Fungal Divers.">
        <title>Resolving the Mortierellaceae phylogeny through synthesis of multi-gene phylogenetics and phylogenomics.</title>
        <authorList>
            <person name="Vandepol N."/>
            <person name="Liber J."/>
            <person name="Desiro A."/>
            <person name="Na H."/>
            <person name="Kennedy M."/>
            <person name="Barry K."/>
            <person name="Grigoriev I.V."/>
            <person name="Miller A.N."/>
            <person name="O'Donnell K."/>
            <person name="Stajich J.E."/>
            <person name="Bonito G."/>
        </authorList>
    </citation>
    <scope>NUCLEOTIDE SEQUENCE</scope>
    <source>
        <strain evidence="9">MES-2147</strain>
    </source>
</reference>
<dbReference type="Pfam" id="PF01522">
    <property type="entry name" value="Polysacc_deac_1"/>
    <property type="match status" value="1"/>
</dbReference>
<accession>A0A9P6J4L6</accession>
<feature type="domain" description="NodB homology" evidence="8">
    <location>
        <begin position="37"/>
        <end position="238"/>
    </location>
</feature>
<sequence length="296" mass="31577">MRFSGSTILSVLALPLLVTAGEGVTWADFLTSCQTPGQISLTYSEGPSKATIEMLQTLKEAQAKVTFFANATWLQYMQYAGVTRHAYLDGHLIGMTYRLPSDSSAGLTEDEVKNDIARNSRTIQDLIGVYPKYMKIHESNLKDPQLLNIAKSMGYTLASYVVAGYDVPSTGAAAALPKVINTINTHGYDMVRLDGCTNDKTPYKKDPIQNNGNVGDDKSFGAAEYKHGQSNVKTVDFTPSNNNKDGSVPVGGGSAGNDGAKNSNDGEMKKSGASRSSVVATSALAVLSAVAYSLFF</sequence>
<feature type="chain" id="PRO_5040371382" evidence="7">
    <location>
        <begin position="24"/>
        <end position="296"/>
    </location>
</feature>
<dbReference type="EMBL" id="JAAAHW010006394">
    <property type="protein sequence ID" value="KAF9962040.1"/>
    <property type="molecule type" value="Genomic_DNA"/>
</dbReference>
<dbReference type="PROSITE" id="PS51677">
    <property type="entry name" value="NODB"/>
    <property type="match status" value="1"/>
</dbReference>
<feature type="signal peptide" evidence="7">
    <location>
        <begin position="1"/>
        <end position="23"/>
    </location>
</feature>
<dbReference type="Proteomes" id="UP000749646">
    <property type="component" value="Unassembled WGS sequence"/>
</dbReference>
<dbReference type="GO" id="GO:0005975">
    <property type="term" value="P:carbohydrate metabolic process"/>
    <property type="evidence" value="ECO:0007669"/>
    <property type="project" value="InterPro"/>
</dbReference>
<organism evidence="9 10">
    <name type="scientific">Modicella reniformis</name>
    <dbReference type="NCBI Taxonomy" id="1440133"/>
    <lineage>
        <taxon>Eukaryota</taxon>
        <taxon>Fungi</taxon>
        <taxon>Fungi incertae sedis</taxon>
        <taxon>Mucoromycota</taxon>
        <taxon>Mortierellomycotina</taxon>
        <taxon>Mortierellomycetes</taxon>
        <taxon>Mortierellales</taxon>
        <taxon>Mortierellaceae</taxon>
        <taxon>Modicella</taxon>
    </lineage>
</organism>
<keyword evidence="3 7" id="KW-0732">Signal</keyword>
<dbReference type="GO" id="GO:0046872">
    <property type="term" value="F:metal ion binding"/>
    <property type="evidence" value="ECO:0007669"/>
    <property type="project" value="UniProtKB-KW"/>
</dbReference>
<evidence type="ECO:0000313" key="9">
    <source>
        <dbReference type="EMBL" id="KAF9962040.1"/>
    </source>
</evidence>
<evidence type="ECO:0000256" key="1">
    <source>
        <dbReference type="ARBA" id="ARBA00001941"/>
    </source>
</evidence>
<comment type="cofactor">
    <cofactor evidence="1">
        <name>Co(2+)</name>
        <dbReference type="ChEBI" id="CHEBI:48828"/>
    </cofactor>
</comment>
<proteinExistence type="predicted"/>
<dbReference type="InterPro" id="IPR002509">
    <property type="entry name" value="NODB_dom"/>
</dbReference>
<dbReference type="AlphaFoldDB" id="A0A9P6J4L6"/>
<dbReference type="Gene3D" id="3.20.20.370">
    <property type="entry name" value="Glycoside hydrolase/deacetylase"/>
    <property type="match status" value="1"/>
</dbReference>
<keyword evidence="4" id="KW-0378">Hydrolase</keyword>
<keyword evidence="10" id="KW-1185">Reference proteome</keyword>
<name>A0A9P6J4L6_9FUNG</name>
<comment type="caution">
    <text evidence="9">The sequence shown here is derived from an EMBL/GenBank/DDBJ whole genome shotgun (WGS) entry which is preliminary data.</text>
</comment>
<keyword evidence="5" id="KW-0119">Carbohydrate metabolism</keyword>
<protein>
    <submittedName>
        <fullName evidence="9">Chitin deacetylase</fullName>
    </submittedName>
</protein>
<dbReference type="OrthoDB" id="407355at2759"/>
<dbReference type="InterPro" id="IPR011330">
    <property type="entry name" value="Glyco_hydro/deAcase_b/a-brl"/>
</dbReference>
<evidence type="ECO:0000259" key="8">
    <source>
        <dbReference type="PROSITE" id="PS51677"/>
    </source>
</evidence>
<dbReference type="PANTHER" id="PTHR46471:SF2">
    <property type="entry name" value="CHITIN DEACETYLASE-RELATED"/>
    <property type="match status" value="1"/>
</dbReference>
<evidence type="ECO:0000313" key="10">
    <source>
        <dbReference type="Proteomes" id="UP000749646"/>
    </source>
</evidence>
<evidence type="ECO:0000256" key="6">
    <source>
        <dbReference type="SAM" id="MobiDB-lite"/>
    </source>
</evidence>
<dbReference type="PANTHER" id="PTHR46471">
    <property type="entry name" value="CHITIN DEACETYLASE"/>
    <property type="match status" value="1"/>
</dbReference>
<feature type="compositionally biased region" description="Polar residues" evidence="6">
    <location>
        <begin position="231"/>
        <end position="245"/>
    </location>
</feature>
<evidence type="ECO:0000256" key="4">
    <source>
        <dbReference type="ARBA" id="ARBA00022801"/>
    </source>
</evidence>
<evidence type="ECO:0000256" key="3">
    <source>
        <dbReference type="ARBA" id="ARBA00022729"/>
    </source>
</evidence>
<gene>
    <name evidence="9" type="primary">CDA2_10</name>
    <name evidence="9" type="ORF">BGZ65_009846</name>
</gene>